<dbReference type="Pfam" id="PF00226">
    <property type="entry name" value="DnaJ"/>
    <property type="match status" value="1"/>
</dbReference>
<protein>
    <recommendedName>
        <fullName evidence="1">J domain-containing protein</fullName>
    </recommendedName>
</protein>
<name>A0A0D2LQR1_9CHLO</name>
<dbReference type="STRING" id="145388.A0A0D2LQR1"/>
<dbReference type="EMBL" id="KK105779">
    <property type="protein sequence ID" value="KIY92276.1"/>
    <property type="molecule type" value="Genomic_DNA"/>
</dbReference>
<reference evidence="2 3" key="1">
    <citation type="journal article" date="2013" name="BMC Genomics">
        <title>Reconstruction of the lipid metabolism for the microalga Monoraphidium neglectum from its genome sequence reveals characteristics suitable for biofuel production.</title>
        <authorList>
            <person name="Bogen C."/>
            <person name="Al-Dilaimi A."/>
            <person name="Albersmeier A."/>
            <person name="Wichmann J."/>
            <person name="Grundmann M."/>
            <person name="Rupp O."/>
            <person name="Lauersen K.J."/>
            <person name="Blifernez-Klassen O."/>
            <person name="Kalinowski J."/>
            <person name="Goesmann A."/>
            <person name="Mussgnug J.H."/>
            <person name="Kruse O."/>
        </authorList>
    </citation>
    <scope>NUCLEOTIDE SEQUENCE [LARGE SCALE GENOMIC DNA]</scope>
    <source>
        <strain evidence="2 3">SAG 48.87</strain>
    </source>
</reference>
<dbReference type="Proteomes" id="UP000054498">
    <property type="component" value="Unassembled WGS sequence"/>
</dbReference>
<dbReference type="InterPro" id="IPR036869">
    <property type="entry name" value="J_dom_sf"/>
</dbReference>
<organism evidence="2 3">
    <name type="scientific">Monoraphidium neglectum</name>
    <dbReference type="NCBI Taxonomy" id="145388"/>
    <lineage>
        <taxon>Eukaryota</taxon>
        <taxon>Viridiplantae</taxon>
        <taxon>Chlorophyta</taxon>
        <taxon>core chlorophytes</taxon>
        <taxon>Chlorophyceae</taxon>
        <taxon>CS clade</taxon>
        <taxon>Sphaeropleales</taxon>
        <taxon>Selenastraceae</taxon>
        <taxon>Monoraphidium</taxon>
    </lineage>
</organism>
<dbReference type="SUPFAM" id="SSF46565">
    <property type="entry name" value="Chaperone J-domain"/>
    <property type="match status" value="1"/>
</dbReference>
<dbReference type="RefSeq" id="XP_013891296.1">
    <property type="nucleotide sequence ID" value="XM_014035842.1"/>
</dbReference>
<dbReference type="CDD" id="cd06257">
    <property type="entry name" value="DnaJ"/>
    <property type="match status" value="1"/>
</dbReference>
<dbReference type="GeneID" id="25733372"/>
<evidence type="ECO:0000259" key="1">
    <source>
        <dbReference type="PROSITE" id="PS50076"/>
    </source>
</evidence>
<dbReference type="OrthoDB" id="442087at2759"/>
<dbReference type="AlphaFoldDB" id="A0A0D2LQR1"/>
<accession>A0A0D2LQR1</accession>
<dbReference type="PRINTS" id="PR00625">
    <property type="entry name" value="JDOMAIN"/>
</dbReference>
<evidence type="ECO:0000313" key="3">
    <source>
        <dbReference type="Proteomes" id="UP000054498"/>
    </source>
</evidence>
<dbReference type="PANTHER" id="PTHR44579:SF2">
    <property type="entry name" value="OS01G0730500 PROTEIN"/>
    <property type="match status" value="1"/>
</dbReference>
<feature type="domain" description="J" evidence="1">
    <location>
        <begin position="12"/>
        <end position="68"/>
    </location>
</feature>
<sequence>MTDVDELQTADDFYYILGVSPRATTKQIKDAYRGLMKECHPDMSGDEESAEFATLLNEVRGVNLHHLI</sequence>
<evidence type="ECO:0000313" key="2">
    <source>
        <dbReference type="EMBL" id="KIY92276.1"/>
    </source>
</evidence>
<gene>
    <name evidence="2" type="ORF">MNEG_15686</name>
</gene>
<dbReference type="KEGG" id="mng:MNEG_15686"/>
<dbReference type="PROSITE" id="PS50076">
    <property type="entry name" value="DNAJ_2"/>
    <property type="match status" value="1"/>
</dbReference>
<proteinExistence type="predicted"/>
<keyword evidence="3" id="KW-1185">Reference proteome</keyword>
<dbReference type="PANTHER" id="PTHR44579">
    <property type="entry name" value="OS01G0730500 PROTEIN"/>
    <property type="match status" value="1"/>
</dbReference>
<dbReference type="InterPro" id="IPR001623">
    <property type="entry name" value="DnaJ_domain"/>
</dbReference>
<dbReference type="SMART" id="SM00271">
    <property type="entry name" value="DnaJ"/>
    <property type="match status" value="1"/>
</dbReference>
<dbReference type="Gene3D" id="1.10.287.110">
    <property type="entry name" value="DnaJ domain"/>
    <property type="match status" value="1"/>
</dbReference>